<dbReference type="Proteomes" id="UP000015453">
    <property type="component" value="Unassembled WGS sequence"/>
</dbReference>
<name>S8DIT6_9LAMI</name>
<accession>S8DIT6</accession>
<dbReference type="GO" id="GO:0009535">
    <property type="term" value="C:chloroplast thylakoid membrane"/>
    <property type="evidence" value="ECO:0007669"/>
    <property type="project" value="TreeGrafter"/>
</dbReference>
<feature type="domain" description="Chaperone DnaJ C-terminal" evidence="1">
    <location>
        <begin position="30"/>
        <end position="152"/>
    </location>
</feature>
<feature type="non-terminal residue" evidence="2">
    <location>
        <position position="1"/>
    </location>
</feature>
<dbReference type="InterPro" id="IPR036410">
    <property type="entry name" value="HSP_DnaJ_Cys-rich_dom_sf"/>
</dbReference>
<dbReference type="Gene3D" id="2.60.260.20">
    <property type="entry name" value="Urease metallochaperone UreE, N-terminal domain"/>
    <property type="match status" value="2"/>
</dbReference>
<evidence type="ECO:0000313" key="2">
    <source>
        <dbReference type="EMBL" id="EPS62778.1"/>
    </source>
</evidence>
<dbReference type="SUPFAM" id="SSF49493">
    <property type="entry name" value="HSP40/DnaJ peptide-binding domain"/>
    <property type="match status" value="2"/>
</dbReference>
<dbReference type="OrthoDB" id="10256793at2759"/>
<dbReference type="CDD" id="cd10747">
    <property type="entry name" value="DnaJ_C"/>
    <property type="match status" value="1"/>
</dbReference>
<evidence type="ECO:0000259" key="1">
    <source>
        <dbReference type="Pfam" id="PF01556"/>
    </source>
</evidence>
<sequence>VTSCSKCRGDGKTITDHCRRCSGRGEVLVKHSIEVDVPPGINDGATMQVQGEGNIDQKRGRAGDLYLVVHVEEKHGIKREGVNLYSNVAIDYTEAILGTVKKVQTVEGMKDLQIPPGTQPGQKLKLPRLGVPNLKRPSSRGDHFFSVDVRIPKRI</sequence>
<dbReference type="PANTHER" id="PTHR43096">
    <property type="entry name" value="DNAJ HOMOLOG 1, MITOCHONDRIAL-RELATED"/>
    <property type="match status" value="1"/>
</dbReference>
<dbReference type="Pfam" id="PF01556">
    <property type="entry name" value="DnaJ_C"/>
    <property type="match status" value="1"/>
</dbReference>
<reference evidence="2 3" key="1">
    <citation type="journal article" date="2013" name="BMC Genomics">
        <title>The miniature genome of a carnivorous plant Genlisea aurea contains a low number of genes and short non-coding sequences.</title>
        <authorList>
            <person name="Leushkin E.V."/>
            <person name="Sutormin R.A."/>
            <person name="Nabieva E.R."/>
            <person name="Penin A.A."/>
            <person name="Kondrashov A.S."/>
            <person name="Logacheva M.D."/>
        </authorList>
    </citation>
    <scope>NUCLEOTIDE SEQUENCE [LARGE SCALE GENOMIC DNA]</scope>
</reference>
<dbReference type="InterPro" id="IPR008971">
    <property type="entry name" value="HSP40/DnaJ_pept-bd"/>
</dbReference>
<keyword evidence="3" id="KW-1185">Reference proteome</keyword>
<dbReference type="InterPro" id="IPR002939">
    <property type="entry name" value="DnaJ_C"/>
</dbReference>
<dbReference type="GO" id="GO:0042026">
    <property type="term" value="P:protein refolding"/>
    <property type="evidence" value="ECO:0007669"/>
    <property type="project" value="TreeGrafter"/>
</dbReference>
<feature type="non-terminal residue" evidence="2">
    <location>
        <position position="155"/>
    </location>
</feature>
<dbReference type="EMBL" id="AUSU01005906">
    <property type="protein sequence ID" value="EPS62778.1"/>
    <property type="molecule type" value="Genomic_DNA"/>
</dbReference>
<dbReference type="GO" id="GO:0051082">
    <property type="term" value="F:unfolded protein binding"/>
    <property type="evidence" value="ECO:0007669"/>
    <property type="project" value="InterPro"/>
</dbReference>
<evidence type="ECO:0000313" key="3">
    <source>
        <dbReference type="Proteomes" id="UP000015453"/>
    </source>
</evidence>
<organism evidence="2 3">
    <name type="scientific">Genlisea aurea</name>
    <dbReference type="NCBI Taxonomy" id="192259"/>
    <lineage>
        <taxon>Eukaryota</taxon>
        <taxon>Viridiplantae</taxon>
        <taxon>Streptophyta</taxon>
        <taxon>Embryophyta</taxon>
        <taxon>Tracheophyta</taxon>
        <taxon>Spermatophyta</taxon>
        <taxon>Magnoliopsida</taxon>
        <taxon>eudicotyledons</taxon>
        <taxon>Gunneridae</taxon>
        <taxon>Pentapetalae</taxon>
        <taxon>asterids</taxon>
        <taxon>lamiids</taxon>
        <taxon>Lamiales</taxon>
        <taxon>Lentibulariaceae</taxon>
        <taxon>Genlisea</taxon>
    </lineage>
</organism>
<comment type="caution">
    <text evidence="2">The sequence shown here is derived from an EMBL/GenBank/DDBJ whole genome shotgun (WGS) entry which is preliminary data.</text>
</comment>
<dbReference type="PANTHER" id="PTHR43096:SF26">
    <property type="entry name" value="CR-TYPE DOMAIN-CONTAINING PROTEIN"/>
    <property type="match status" value="1"/>
</dbReference>
<gene>
    <name evidence="2" type="ORF">M569_12012</name>
</gene>
<protein>
    <recommendedName>
        <fullName evidence="1">Chaperone DnaJ C-terminal domain-containing protein</fullName>
    </recommendedName>
</protein>
<proteinExistence type="predicted"/>
<dbReference type="AlphaFoldDB" id="S8DIT6"/>
<dbReference type="SUPFAM" id="SSF57938">
    <property type="entry name" value="DnaJ/Hsp40 cysteine-rich domain"/>
    <property type="match status" value="1"/>
</dbReference>